<name>A0ABR1TLD9_9PEZI</name>
<feature type="compositionally biased region" description="Low complexity" evidence="1">
    <location>
        <begin position="53"/>
        <end position="70"/>
    </location>
</feature>
<dbReference type="Proteomes" id="UP001446871">
    <property type="component" value="Unassembled WGS sequence"/>
</dbReference>
<accession>A0ABR1TLD9</accession>
<feature type="region of interest" description="Disordered" evidence="1">
    <location>
        <begin position="1"/>
        <end position="75"/>
    </location>
</feature>
<feature type="compositionally biased region" description="Low complexity" evidence="1">
    <location>
        <begin position="1"/>
        <end position="22"/>
    </location>
</feature>
<organism evidence="2 3">
    <name type="scientific">Apiospora saccharicola</name>
    <dbReference type="NCBI Taxonomy" id="335842"/>
    <lineage>
        <taxon>Eukaryota</taxon>
        <taxon>Fungi</taxon>
        <taxon>Dikarya</taxon>
        <taxon>Ascomycota</taxon>
        <taxon>Pezizomycotina</taxon>
        <taxon>Sordariomycetes</taxon>
        <taxon>Xylariomycetidae</taxon>
        <taxon>Amphisphaeriales</taxon>
        <taxon>Apiosporaceae</taxon>
        <taxon>Apiospora</taxon>
    </lineage>
</organism>
<proteinExistence type="predicted"/>
<gene>
    <name evidence="2" type="ORF">PG996_015261</name>
</gene>
<evidence type="ECO:0000256" key="1">
    <source>
        <dbReference type="SAM" id="MobiDB-lite"/>
    </source>
</evidence>
<dbReference type="EMBL" id="JAQQWM010000009">
    <property type="protein sequence ID" value="KAK8047197.1"/>
    <property type="molecule type" value="Genomic_DNA"/>
</dbReference>
<protein>
    <submittedName>
        <fullName evidence="2">Uncharacterized protein</fullName>
    </submittedName>
</protein>
<sequence length="96" mass="10185">MTSSSFSSNSTKKSKSSSSSNKNKNKPKRNSTKSPCLRAYLQQSPTKETPLMAKSNAGTAAAEASAARSMASEEKMSMDIEKIMAPFENEDTGIGG</sequence>
<evidence type="ECO:0000313" key="2">
    <source>
        <dbReference type="EMBL" id="KAK8047197.1"/>
    </source>
</evidence>
<evidence type="ECO:0000313" key="3">
    <source>
        <dbReference type="Proteomes" id="UP001446871"/>
    </source>
</evidence>
<comment type="caution">
    <text evidence="2">The sequence shown here is derived from an EMBL/GenBank/DDBJ whole genome shotgun (WGS) entry which is preliminary data.</text>
</comment>
<keyword evidence="3" id="KW-1185">Reference proteome</keyword>
<reference evidence="2 3" key="1">
    <citation type="submission" date="2023-01" db="EMBL/GenBank/DDBJ databases">
        <title>Analysis of 21 Apiospora genomes using comparative genomics revels a genus with tremendous synthesis potential of carbohydrate active enzymes and secondary metabolites.</title>
        <authorList>
            <person name="Sorensen T."/>
        </authorList>
    </citation>
    <scope>NUCLEOTIDE SEQUENCE [LARGE SCALE GENOMIC DNA]</scope>
    <source>
        <strain evidence="2 3">CBS 83171</strain>
    </source>
</reference>